<dbReference type="Proteomes" id="UP000194761">
    <property type="component" value="Unassembled WGS sequence"/>
</dbReference>
<comment type="caution">
    <text evidence="1">The sequence shown here is derived from an EMBL/GenBank/DDBJ whole genome shotgun (WGS) entry which is preliminary data.</text>
</comment>
<protein>
    <submittedName>
        <fullName evidence="1">Uncharacterized protein</fullName>
    </submittedName>
</protein>
<evidence type="ECO:0000313" key="1">
    <source>
        <dbReference type="EMBL" id="OUC83458.1"/>
    </source>
</evidence>
<dbReference type="AlphaFoldDB" id="A0A243QMW6"/>
<keyword evidence="2" id="KW-1185">Reference proteome</keyword>
<name>A0A243QMW6_9ACTN</name>
<gene>
    <name evidence="1" type="ORF">CA984_40725</name>
</gene>
<dbReference type="EMBL" id="NGFP01000345">
    <property type="protein sequence ID" value="OUC83458.1"/>
    <property type="molecule type" value="Genomic_DNA"/>
</dbReference>
<evidence type="ECO:0000313" key="2">
    <source>
        <dbReference type="Proteomes" id="UP000194761"/>
    </source>
</evidence>
<accession>A0A243QMW6</accession>
<proteinExistence type="predicted"/>
<organism evidence="1 2">
    <name type="scientific">Streptosporangium minutum</name>
    <dbReference type="NCBI Taxonomy" id="569862"/>
    <lineage>
        <taxon>Bacteria</taxon>
        <taxon>Bacillati</taxon>
        <taxon>Actinomycetota</taxon>
        <taxon>Actinomycetes</taxon>
        <taxon>Streptosporangiales</taxon>
        <taxon>Streptosporangiaceae</taxon>
        <taxon>Streptosporangium</taxon>
    </lineage>
</organism>
<reference evidence="1 2" key="1">
    <citation type="submission" date="2017-05" db="EMBL/GenBank/DDBJ databases">
        <title>Biotechnological potential of actinobacteria isolated from South African environments.</title>
        <authorList>
            <person name="Le Roes-Hill M."/>
            <person name="Prins A."/>
            <person name="Durrell K.A."/>
        </authorList>
    </citation>
    <scope>NUCLEOTIDE SEQUENCE [LARGE SCALE GENOMIC DNA]</scope>
    <source>
        <strain evidence="1">M26</strain>
    </source>
</reference>
<dbReference type="Gene3D" id="1.25.40.10">
    <property type="entry name" value="Tetratricopeptide repeat domain"/>
    <property type="match status" value="1"/>
</dbReference>
<sequence>MTRWRILIGLGRIAEAERDAGQARLRYRQALATARAYGDRPAVAASAEALAAVAAFDAAGR</sequence>
<dbReference type="InterPro" id="IPR011990">
    <property type="entry name" value="TPR-like_helical_dom_sf"/>
</dbReference>